<dbReference type="OrthoDB" id="9797417at2"/>
<protein>
    <submittedName>
        <fullName evidence="2">L-amino acid N-acyltransferase YncA</fullName>
    </submittedName>
</protein>
<dbReference type="PROSITE" id="PS51186">
    <property type="entry name" value="GNAT"/>
    <property type="match status" value="1"/>
</dbReference>
<dbReference type="Pfam" id="PF13508">
    <property type="entry name" value="Acetyltransf_7"/>
    <property type="match status" value="1"/>
</dbReference>
<dbReference type="Gene3D" id="3.40.630.30">
    <property type="match status" value="1"/>
</dbReference>
<keyword evidence="2" id="KW-0012">Acyltransferase</keyword>
<proteinExistence type="predicted"/>
<dbReference type="Proteomes" id="UP000249165">
    <property type="component" value="Unassembled WGS sequence"/>
</dbReference>
<accession>A0A327Y4Q0</accession>
<dbReference type="GO" id="GO:0016747">
    <property type="term" value="F:acyltransferase activity, transferring groups other than amino-acyl groups"/>
    <property type="evidence" value="ECO:0007669"/>
    <property type="project" value="InterPro"/>
</dbReference>
<name>A0A327Y4Q0_9RHOB</name>
<evidence type="ECO:0000313" key="3">
    <source>
        <dbReference type="Proteomes" id="UP000249165"/>
    </source>
</evidence>
<dbReference type="SUPFAM" id="SSF55729">
    <property type="entry name" value="Acyl-CoA N-acyltransferases (Nat)"/>
    <property type="match status" value="1"/>
</dbReference>
<reference evidence="2 3" key="1">
    <citation type="submission" date="2018-06" db="EMBL/GenBank/DDBJ databases">
        <title>Genomic Encyclopedia of Archaeal and Bacterial Type Strains, Phase II (KMG-II): from individual species to whole genera.</title>
        <authorList>
            <person name="Goeker M."/>
        </authorList>
    </citation>
    <scope>NUCLEOTIDE SEQUENCE [LARGE SCALE GENOMIC DNA]</scope>
    <source>
        <strain evidence="2 3">DSM 22011</strain>
    </source>
</reference>
<organism evidence="2 3">
    <name type="scientific">Salipiger aestuarii</name>
    <dbReference type="NCBI Taxonomy" id="568098"/>
    <lineage>
        <taxon>Bacteria</taxon>
        <taxon>Pseudomonadati</taxon>
        <taxon>Pseudomonadota</taxon>
        <taxon>Alphaproteobacteria</taxon>
        <taxon>Rhodobacterales</taxon>
        <taxon>Roseobacteraceae</taxon>
        <taxon>Salipiger</taxon>
    </lineage>
</organism>
<sequence length="142" mass="15919">MIEVRRAAPGDIPACAFVINGWIDRTDWFPRLFTPEQIEGFFRDVWDAREVWVIGDPVEGYVSVDPAEGKVSALYTSRPGAGLGKALLDAAKPGRGTLHLYTHVPNEAAQRFYRREGFVQVGQALPPEPPETVPEIRMEWRA</sequence>
<feature type="domain" description="N-acetyltransferase" evidence="1">
    <location>
        <begin position="2"/>
        <end position="142"/>
    </location>
</feature>
<keyword evidence="3" id="KW-1185">Reference proteome</keyword>
<keyword evidence="2" id="KW-0808">Transferase</keyword>
<dbReference type="InterPro" id="IPR000182">
    <property type="entry name" value="GNAT_dom"/>
</dbReference>
<dbReference type="InterPro" id="IPR016181">
    <property type="entry name" value="Acyl_CoA_acyltransferase"/>
</dbReference>
<evidence type="ECO:0000259" key="1">
    <source>
        <dbReference type="PROSITE" id="PS51186"/>
    </source>
</evidence>
<comment type="caution">
    <text evidence="2">The sequence shown here is derived from an EMBL/GenBank/DDBJ whole genome shotgun (WGS) entry which is preliminary data.</text>
</comment>
<dbReference type="EMBL" id="QLMG01000023">
    <property type="protein sequence ID" value="RAK15371.1"/>
    <property type="molecule type" value="Genomic_DNA"/>
</dbReference>
<gene>
    <name evidence="2" type="ORF">ATI53_102314</name>
</gene>
<dbReference type="AlphaFoldDB" id="A0A327Y4Q0"/>
<evidence type="ECO:0000313" key="2">
    <source>
        <dbReference type="EMBL" id="RAK15371.1"/>
    </source>
</evidence>